<dbReference type="PROSITE" id="PS50928">
    <property type="entry name" value="ABC_TM1"/>
    <property type="match status" value="1"/>
</dbReference>
<sequence>MKRKSARFATEALAVGLALLISVPLYLIAINTFKSHEQIVTSPLSLPDWSYGLKNVLAAVERMDILRSYGITIGIGAMSLVCCIVFSALAAYAVARIPHPVFRSLYWFYVSCIMIPVQSALIPLVFLLKSLQLQGTVYGISLVYVAVLSPFCIFMCAGFVRGIPFELEESAYMDGCSPVRTFFQIIFPLLKPATATLVILQFIYIWNDLLLPLVLVNTRDFPTVSVSLYKFFGAKGMSDLSLLFGGITLTLVPILALFFAFQGYFVKGLSAGAVKG</sequence>
<dbReference type="CDD" id="cd06261">
    <property type="entry name" value="TM_PBP2"/>
    <property type="match status" value="1"/>
</dbReference>
<dbReference type="EMBL" id="JNVM01000005">
    <property type="protein sequence ID" value="KEQ26865.1"/>
    <property type="molecule type" value="Genomic_DNA"/>
</dbReference>
<evidence type="ECO:0000313" key="9">
    <source>
        <dbReference type="EMBL" id="KEQ26865.1"/>
    </source>
</evidence>
<evidence type="ECO:0000256" key="3">
    <source>
        <dbReference type="ARBA" id="ARBA00022475"/>
    </source>
</evidence>
<protein>
    <recommendedName>
        <fullName evidence="8">ABC transmembrane type-1 domain-containing protein</fullName>
    </recommendedName>
</protein>
<dbReference type="InterPro" id="IPR035906">
    <property type="entry name" value="MetI-like_sf"/>
</dbReference>
<dbReference type="eggNOG" id="COG0395">
    <property type="taxonomic scope" value="Bacteria"/>
</dbReference>
<gene>
    <name evidence="9" type="ORF">ET33_29405</name>
</gene>
<accession>A0A081P842</accession>
<feature type="transmembrane region" description="Helical" evidence="7">
    <location>
        <begin position="181"/>
        <end position="206"/>
    </location>
</feature>
<evidence type="ECO:0000313" key="10">
    <source>
        <dbReference type="Proteomes" id="UP000028123"/>
    </source>
</evidence>
<dbReference type="Proteomes" id="UP000028123">
    <property type="component" value="Unassembled WGS sequence"/>
</dbReference>
<dbReference type="AlphaFoldDB" id="A0A081P842"/>
<feature type="transmembrane region" description="Helical" evidence="7">
    <location>
        <begin position="69"/>
        <end position="94"/>
    </location>
</feature>
<dbReference type="RefSeq" id="WP_036678135.1">
    <property type="nucleotide sequence ID" value="NZ_JNVM01000005.1"/>
</dbReference>
<reference evidence="9 10" key="1">
    <citation type="submission" date="2014-06" db="EMBL/GenBank/DDBJ databases">
        <title>Draft genome sequence of Paenibacillus sp. MSt1.</title>
        <authorList>
            <person name="Aw Y.K."/>
            <person name="Ong K.S."/>
            <person name="Gan H.M."/>
            <person name="Lee S.M."/>
        </authorList>
    </citation>
    <scope>NUCLEOTIDE SEQUENCE [LARGE SCALE GENOMIC DNA]</scope>
    <source>
        <strain evidence="9 10">MSt1</strain>
    </source>
</reference>
<dbReference type="Pfam" id="PF00528">
    <property type="entry name" value="BPD_transp_1"/>
    <property type="match status" value="1"/>
</dbReference>
<keyword evidence="4 7" id="KW-0812">Transmembrane</keyword>
<keyword evidence="3" id="KW-1003">Cell membrane</keyword>
<dbReference type="OrthoDB" id="153186at2"/>
<organism evidence="9 10">
    <name type="scientific">Paenibacillus tyrfis</name>
    <dbReference type="NCBI Taxonomy" id="1501230"/>
    <lineage>
        <taxon>Bacteria</taxon>
        <taxon>Bacillati</taxon>
        <taxon>Bacillota</taxon>
        <taxon>Bacilli</taxon>
        <taxon>Bacillales</taxon>
        <taxon>Paenibacillaceae</taxon>
        <taxon>Paenibacillus</taxon>
    </lineage>
</organism>
<evidence type="ECO:0000256" key="2">
    <source>
        <dbReference type="ARBA" id="ARBA00022448"/>
    </source>
</evidence>
<evidence type="ECO:0000256" key="4">
    <source>
        <dbReference type="ARBA" id="ARBA00022692"/>
    </source>
</evidence>
<comment type="subcellular location">
    <subcellularLocation>
        <location evidence="1 7">Cell membrane</location>
        <topology evidence="1 7">Multi-pass membrane protein</topology>
    </subcellularLocation>
</comment>
<dbReference type="InterPro" id="IPR000515">
    <property type="entry name" value="MetI-like"/>
</dbReference>
<evidence type="ECO:0000256" key="7">
    <source>
        <dbReference type="RuleBase" id="RU363032"/>
    </source>
</evidence>
<name>A0A081P842_9BACL</name>
<feature type="transmembrane region" description="Helical" evidence="7">
    <location>
        <begin position="106"/>
        <end position="126"/>
    </location>
</feature>
<dbReference type="SUPFAM" id="SSF161098">
    <property type="entry name" value="MetI-like"/>
    <property type="match status" value="1"/>
</dbReference>
<keyword evidence="2 7" id="KW-0813">Transport</keyword>
<dbReference type="GO" id="GO:0005886">
    <property type="term" value="C:plasma membrane"/>
    <property type="evidence" value="ECO:0007669"/>
    <property type="project" value="UniProtKB-SubCell"/>
</dbReference>
<feature type="transmembrane region" description="Helical" evidence="7">
    <location>
        <begin position="12"/>
        <end position="33"/>
    </location>
</feature>
<comment type="similarity">
    <text evidence="7">Belongs to the binding-protein-dependent transport system permease family.</text>
</comment>
<comment type="caution">
    <text evidence="9">The sequence shown here is derived from an EMBL/GenBank/DDBJ whole genome shotgun (WGS) entry which is preliminary data.</text>
</comment>
<feature type="domain" description="ABC transmembrane type-1" evidence="8">
    <location>
        <begin position="69"/>
        <end position="261"/>
    </location>
</feature>
<keyword evidence="6 7" id="KW-0472">Membrane</keyword>
<dbReference type="Gene3D" id="1.10.3720.10">
    <property type="entry name" value="MetI-like"/>
    <property type="match status" value="1"/>
</dbReference>
<keyword evidence="5 7" id="KW-1133">Transmembrane helix</keyword>
<dbReference type="PANTHER" id="PTHR43744:SF8">
    <property type="entry name" value="SN-GLYCEROL-3-PHOSPHATE TRANSPORT SYSTEM PERMEASE PROTEIN UGPE"/>
    <property type="match status" value="1"/>
</dbReference>
<dbReference type="GO" id="GO:0055085">
    <property type="term" value="P:transmembrane transport"/>
    <property type="evidence" value="ECO:0007669"/>
    <property type="project" value="InterPro"/>
</dbReference>
<dbReference type="PANTHER" id="PTHR43744">
    <property type="entry name" value="ABC TRANSPORTER PERMEASE PROTEIN MG189-RELATED-RELATED"/>
    <property type="match status" value="1"/>
</dbReference>
<evidence type="ECO:0000256" key="6">
    <source>
        <dbReference type="ARBA" id="ARBA00023136"/>
    </source>
</evidence>
<evidence type="ECO:0000259" key="8">
    <source>
        <dbReference type="PROSITE" id="PS50928"/>
    </source>
</evidence>
<keyword evidence="10" id="KW-1185">Reference proteome</keyword>
<evidence type="ECO:0000256" key="1">
    <source>
        <dbReference type="ARBA" id="ARBA00004651"/>
    </source>
</evidence>
<feature type="transmembrane region" description="Helical" evidence="7">
    <location>
        <begin position="138"/>
        <end position="160"/>
    </location>
</feature>
<proteinExistence type="inferred from homology"/>
<feature type="transmembrane region" description="Helical" evidence="7">
    <location>
        <begin position="240"/>
        <end position="261"/>
    </location>
</feature>
<evidence type="ECO:0000256" key="5">
    <source>
        <dbReference type="ARBA" id="ARBA00022989"/>
    </source>
</evidence>